<dbReference type="CDD" id="cd17517">
    <property type="entry name" value="RMtype1_S_EcoKI_StySPI-TRD2-CR2_like"/>
    <property type="match status" value="1"/>
</dbReference>
<comment type="subunit">
    <text evidence="4">The methyltransferase is composed of M and S polypeptides.</text>
</comment>
<dbReference type="SUPFAM" id="SSF116734">
    <property type="entry name" value="DNA methylase specificity domain"/>
    <property type="match status" value="2"/>
</dbReference>
<organism evidence="6 7">
    <name type="scientific">Streptococcus suis</name>
    <dbReference type="NCBI Taxonomy" id="1307"/>
    <lineage>
        <taxon>Bacteria</taxon>
        <taxon>Bacillati</taxon>
        <taxon>Bacillota</taxon>
        <taxon>Bacilli</taxon>
        <taxon>Lactobacillales</taxon>
        <taxon>Streptococcaceae</taxon>
        <taxon>Streptococcus</taxon>
    </lineage>
</organism>
<evidence type="ECO:0000313" key="6">
    <source>
        <dbReference type="EMBL" id="MDX5037921.1"/>
    </source>
</evidence>
<dbReference type="GO" id="GO:0004519">
    <property type="term" value="F:endonuclease activity"/>
    <property type="evidence" value="ECO:0007669"/>
    <property type="project" value="UniProtKB-KW"/>
</dbReference>
<keyword evidence="3" id="KW-0238">DNA-binding</keyword>
<dbReference type="Pfam" id="PF01420">
    <property type="entry name" value="Methylase_S"/>
    <property type="match status" value="2"/>
</dbReference>
<feature type="domain" description="Type I restriction modification DNA specificity" evidence="5">
    <location>
        <begin position="196"/>
        <end position="376"/>
    </location>
</feature>
<dbReference type="Gene3D" id="3.90.220.20">
    <property type="entry name" value="DNA methylase specificity domains"/>
    <property type="match status" value="2"/>
</dbReference>
<comment type="similarity">
    <text evidence="1">Belongs to the type-I restriction system S methylase family.</text>
</comment>
<name>A0AAW9DFU1_STRSU</name>
<sequence length="408" mass="46920">MTKIEEMIAELCPNGVEWKELGEICKIETGKLNANAAVENGIYPFFTTAREISWINSFRWDAEALLIAGNANVGDVKYYSGKFEAYQRTYVLTNFTNSINVRYLFHYVKYQLKAHLERNTKKAAMSYIVLSTLKSFSIPIPPLKIQEEIVQILDKFTEYVTELTAELTAELTDRQKQYSFYRDKLLSFEDEVYQVEWKTLGELFEFKNGLNKGKGFFGRGTPIVNYTDVYKNIRLTSAVVKGTVEVSPEEQKRYNVRRGDVFFTRTSETKEEIGKTSVLLEDIDGGVFSGFVLRARPKTDSLLPEYCAHCFNSSSFRKEIVRYSTYTTRALTNGSTLAKLTIPLPPLPIQERIVQVLDNFDAVCNDLNIGLPKEIELRQKQYEYFREKLLTFTAEGVYHWTVSGDRPT</sequence>
<dbReference type="Proteomes" id="UP001270004">
    <property type="component" value="Unassembled WGS sequence"/>
</dbReference>
<evidence type="ECO:0000256" key="3">
    <source>
        <dbReference type="ARBA" id="ARBA00023125"/>
    </source>
</evidence>
<dbReference type="InterPro" id="IPR044946">
    <property type="entry name" value="Restrct_endonuc_typeI_TRD_sf"/>
</dbReference>
<evidence type="ECO:0000313" key="7">
    <source>
        <dbReference type="Proteomes" id="UP001270004"/>
    </source>
</evidence>
<dbReference type="CDD" id="cd17269">
    <property type="entry name" value="RMtype1_S_PluTORF4319P-TRD2-CR2_like"/>
    <property type="match status" value="1"/>
</dbReference>
<evidence type="ECO:0000256" key="1">
    <source>
        <dbReference type="ARBA" id="ARBA00010923"/>
    </source>
</evidence>
<keyword evidence="2" id="KW-0680">Restriction system</keyword>
<accession>A0AAW9DFU1</accession>
<dbReference type="GO" id="GO:0009307">
    <property type="term" value="P:DNA restriction-modification system"/>
    <property type="evidence" value="ECO:0007669"/>
    <property type="project" value="UniProtKB-KW"/>
</dbReference>
<keyword evidence="6" id="KW-0378">Hydrolase</keyword>
<dbReference type="InterPro" id="IPR051212">
    <property type="entry name" value="Type-I_RE_S_subunit"/>
</dbReference>
<dbReference type="PANTHER" id="PTHR43140:SF1">
    <property type="entry name" value="TYPE I RESTRICTION ENZYME ECOKI SPECIFICITY SUBUNIT"/>
    <property type="match status" value="1"/>
</dbReference>
<dbReference type="EMBL" id="JAWWZK010000010">
    <property type="protein sequence ID" value="MDX5037921.1"/>
    <property type="molecule type" value="Genomic_DNA"/>
</dbReference>
<dbReference type="GO" id="GO:0016787">
    <property type="term" value="F:hydrolase activity"/>
    <property type="evidence" value="ECO:0007669"/>
    <property type="project" value="UniProtKB-KW"/>
</dbReference>
<feature type="domain" description="Type I restriction modification DNA specificity" evidence="5">
    <location>
        <begin position="15"/>
        <end position="172"/>
    </location>
</feature>
<gene>
    <name evidence="6" type="ORF">SHY70_06455</name>
</gene>
<dbReference type="EC" id="3.1.21.-" evidence="6"/>
<keyword evidence="6" id="KW-0540">Nuclease</keyword>
<dbReference type="InterPro" id="IPR000055">
    <property type="entry name" value="Restrct_endonuc_typeI_TRD"/>
</dbReference>
<evidence type="ECO:0000256" key="4">
    <source>
        <dbReference type="ARBA" id="ARBA00038652"/>
    </source>
</evidence>
<evidence type="ECO:0000256" key="2">
    <source>
        <dbReference type="ARBA" id="ARBA00022747"/>
    </source>
</evidence>
<dbReference type="PANTHER" id="PTHR43140">
    <property type="entry name" value="TYPE-1 RESTRICTION ENZYME ECOKI SPECIFICITY PROTEIN"/>
    <property type="match status" value="1"/>
</dbReference>
<evidence type="ECO:0000259" key="5">
    <source>
        <dbReference type="Pfam" id="PF01420"/>
    </source>
</evidence>
<comment type="caution">
    <text evidence="6">The sequence shown here is derived from an EMBL/GenBank/DDBJ whole genome shotgun (WGS) entry which is preliminary data.</text>
</comment>
<keyword evidence="6" id="KW-0255">Endonuclease</keyword>
<protein>
    <submittedName>
        <fullName evidence="6">Restriction endonuclease subunit S</fullName>
        <ecNumber evidence="6">3.1.21.-</ecNumber>
    </submittedName>
</protein>
<reference evidence="6" key="1">
    <citation type="submission" date="2023-11" db="EMBL/GenBank/DDBJ databases">
        <title>Antimicrobial resistance in invasive Streptococcus suis isolated in Spain and the associated genetic mechanisms.</title>
        <authorList>
            <person name="Uruen C."/>
            <person name="Arenas J.A."/>
        </authorList>
    </citation>
    <scope>NUCLEOTIDE SEQUENCE</scope>
    <source>
        <strain evidence="6">Ss_70</strain>
    </source>
</reference>
<dbReference type="RefSeq" id="WP_319444234.1">
    <property type="nucleotide sequence ID" value="NZ_JAWWZK010000010.1"/>
</dbReference>
<dbReference type="AlphaFoldDB" id="A0AAW9DFU1"/>
<dbReference type="GO" id="GO:0003677">
    <property type="term" value="F:DNA binding"/>
    <property type="evidence" value="ECO:0007669"/>
    <property type="project" value="UniProtKB-KW"/>
</dbReference>
<proteinExistence type="inferred from homology"/>